<keyword evidence="1" id="KW-0812">Transmembrane</keyword>
<accession>D4LTA6</accession>
<dbReference type="InterPro" id="IPR025436">
    <property type="entry name" value="DUF4179"/>
</dbReference>
<keyword evidence="4" id="KW-1185">Reference proteome</keyword>
<feature type="domain" description="DUF4179" evidence="2">
    <location>
        <begin position="61"/>
        <end position="168"/>
    </location>
</feature>
<dbReference type="RefSeq" id="WP_015542779.1">
    <property type="nucleotide sequence ID" value="NC_021022.1"/>
</dbReference>
<keyword evidence="1" id="KW-0472">Membrane</keyword>
<dbReference type="AlphaFoldDB" id="D4LTA6"/>
<dbReference type="Pfam" id="PF13786">
    <property type="entry name" value="DUF4179"/>
    <property type="match status" value="1"/>
</dbReference>
<evidence type="ECO:0000256" key="1">
    <source>
        <dbReference type="SAM" id="Phobius"/>
    </source>
</evidence>
<protein>
    <recommendedName>
        <fullName evidence="2">DUF4179 domain-containing protein</fullName>
    </recommendedName>
</protein>
<feature type="transmembrane region" description="Helical" evidence="1">
    <location>
        <begin position="56"/>
        <end position="74"/>
    </location>
</feature>
<dbReference type="EMBL" id="FP929054">
    <property type="protein sequence ID" value="CBL24014.1"/>
    <property type="molecule type" value="Genomic_DNA"/>
</dbReference>
<reference evidence="3 4" key="2">
    <citation type="submission" date="2010-03" db="EMBL/GenBank/DDBJ databases">
        <authorList>
            <person name="Pajon A."/>
        </authorList>
    </citation>
    <scope>NUCLEOTIDE SEQUENCE [LARGE SCALE GENOMIC DNA]</scope>
    <source>
        <strain evidence="3 4">A2-162</strain>
    </source>
</reference>
<evidence type="ECO:0000259" key="2">
    <source>
        <dbReference type="Pfam" id="PF13786"/>
    </source>
</evidence>
<dbReference type="Gene3D" id="2.60.40.1630">
    <property type="entry name" value="bacillus anthracis domain"/>
    <property type="match status" value="1"/>
</dbReference>
<evidence type="ECO:0000313" key="4">
    <source>
        <dbReference type="Proteomes" id="UP000008955"/>
    </source>
</evidence>
<keyword evidence="1" id="KW-1133">Transmembrane helix</keyword>
<proteinExistence type="predicted"/>
<reference evidence="3 4" key="1">
    <citation type="submission" date="2010-03" db="EMBL/GenBank/DDBJ databases">
        <title>The genome sequence of Ruminococcus obeum A2-162.</title>
        <authorList>
            <consortium name="metaHIT consortium -- http://www.metahit.eu/"/>
            <person name="Pajon A."/>
            <person name="Turner K."/>
            <person name="Parkhill J."/>
            <person name="Duncan S."/>
            <person name="Flint H."/>
        </authorList>
    </citation>
    <scope>NUCLEOTIDE SEQUENCE [LARGE SCALE GENOMIC DNA]</scope>
    <source>
        <strain evidence="3 4">A2-162</strain>
    </source>
</reference>
<dbReference type="PATRIC" id="fig|657314.3.peg.2611"/>
<gene>
    <name evidence="3" type="ORF">CK5_27370</name>
</gene>
<name>D4LTA6_9FIRM</name>
<evidence type="ECO:0000313" key="3">
    <source>
        <dbReference type="EMBL" id="CBL24014.1"/>
    </source>
</evidence>
<dbReference type="Proteomes" id="UP000008955">
    <property type="component" value="Chromosome"/>
</dbReference>
<dbReference type="HOGENOM" id="CLU_043501_0_0_9"/>
<dbReference type="KEGG" id="rob:CK5_27370"/>
<organism evidence="3 4">
    <name type="scientific">Blautia obeum A2-162</name>
    <dbReference type="NCBI Taxonomy" id="657314"/>
    <lineage>
        <taxon>Bacteria</taxon>
        <taxon>Bacillati</taxon>
        <taxon>Bacillota</taxon>
        <taxon>Clostridia</taxon>
        <taxon>Lachnospirales</taxon>
        <taxon>Lachnospiraceae</taxon>
        <taxon>Blautia</taxon>
    </lineage>
</organism>
<sequence length="484" mass="54665">MMTLNNNEKDFQEKLQKDTEMPAIVHERINQAYRLIENNAVLQKKAPKDPYHWMKIGGRVAGGMAAVLAVGFIFCATNPVMAKNIPVVGGLFEILQDNVSFFGDFSDYATTLESVDGTTADGSEADGDKTGNATSENAYIKTADGLTITCSEVYANSQAVYITMRFKSDKPFPETSTRAESGTPVIDLDMTGGVDFDSEASRVIDGHVEGQFLDDNTYACIFRYDLAQAAKDYTEYNEKYNEMTQQVMDEMGITQADLDDQTDEGYALLEEFINKVSERGGAYQKYIKDIEIPDTFNLHLDISKVRGLEADYEWSEADDENYGRDAGYYKYEGDWSFDIPVTVDDSRTEVLELNDTNDAGIGLKSVIRSPYELTVNELYKEGSNSDCFMVALDANGNTLPYNESTGNCNNFAIQDRDISTVDIYFLDYIQYMDELKGQQNFDNPTKEDGQKWKKLLEENAKYHKTLHFDNDSETVQKTKWFKER</sequence>